<keyword evidence="2 4" id="KW-0238">DNA-binding</keyword>
<dbReference type="PANTHER" id="PTHR30055">
    <property type="entry name" value="HTH-TYPE TRANSCRIPTIONAL REGULATOR RUTR"/>
    <property type="match status" value="1"/>
</dbReference>
<proteinExistence type="predicted"/>
<evidence type="ECO:0000259" key="5">
    <source>
        <dbReference type="PROSITE" id="PS50977"/>
    </source>
</evidence>
<dbReference type="EMBL" id="JHEG02000059">
    <property type="protein sequence ID" value="KIE06826.1"/>
    <property type="molecule type" value="Genomic_DNA"/>
</dbReference>
<sequence length="205" mass="22778">MTTTNENRRKMSEKAQRILEGAMQEFMAQGYTAASMDRIAVAAGVSKPTLYSYFQDKEGLFAALIEQLAQKQYRTIVGLDNAQIPQDEAEVVLRQIATNLLDTILNNEQLLALIRLAIAESGRFPTLAKTFIRAVDKPAIALLSQYLASRPELKLQHPEAVAQTFIGTLVYFVISQELLQGKDVLPISRDNLIDTLISLIAGIRK</sequence>
<dbReference type="InterPro" id="IPR001647">
    <property type="entry name" value="HTH_TetR"/>
</dbReference>
<feature type="domain" description="HTH tetR-type" evidence="5">
    <location>
        <begin position="12"/>
        <end position="72"/>
    </location>
</feature>
<dbReference type="SUPFAM" id="SSF46689">
    <property type="entry name" value="Homeodomain-like"/>
    <property type="match status" value="1"/>
</dbReference>
<evidence type="ECO:0000256" key="1">
    <source>
        <dbReference type="ARBA" id="ARBA00023015"/>
    </source>
</evidence>
<organism evidence="7">
    <name type="scientific">Tolypothrix bouteillei VB521301</name>
    <dbReference type="NCBI Taxonomy" id="1479485"/>
    <lineage>
        <taxon>Bacteria</taxon>
        <taxon>Bacillati</taxon>
        <taxon>Cyanobacteriota</taxon>
        <taxon>Cyanophyceae</taxon>
        <taxon>Nostocales</taxon>
        <taxon>Tolypothrichaceae</taxon>
        <taxon>Tolypothrix</taxon>
    </lineage>
</organism>
<dbReference type="PROSITE" id="PS50977">
    <property type="entry name" value="HTH_TETR_2"/>
    <property type="match status" value="1"/>
</dbReference>
<dbReference type="RefSeq" id="WP_038073342.1">
    <property type="nucleotide sequence ID" value="NZ_JHEG04000001.1"/>
</dbReference>
<evidence type="ECO:0000256" key="4">
    <source>
        <dbReference type="PROSITE-ProRule" id="PRU00335"/>
    </source>
</evidence>
<dbReference type="STRING" id="1479485.DA73_0236775"/>
<dbReference type="GO" id="GO:0045892">
    <property type="term" value="P:negative regulation of DNA-templated transcription"/>
    <property type="evidence" value="ECO:0007669"/>
    <property type="project" value="UniProtKB-ARBA"/>
</dbReference>
<dbReference type="InterPro" id="IPR039536">
    <property type="entry name" value="TetR_C_Proteobacteria"/>
</dbReference>
<dbReference type="Pfam" id="PF14246">
    <property type="entry name" value="TetR_C_7"/>
    <property type="match status" value="1"/>
</dbReference>
<accession>A0A0C1N311</accession>
<dbReference type="SUPFAM" id="SSF48498">
    <property type="entry name" value="Tetracyclin repressor-like, C-terminal domain"/>
    <property type="match status" value="1"/>
</dbReference>
<dbReference type="Gene3D" id="1.10.357.10">
    <property type="entry name" value="Tetracycline Repressor, domain 2"/>
    <property type="match status" value="1"/>
</dbReference>
<feature type="DNA-binding region" description="H-T-H motif" evidence="4">
    <location>
        <begin position="35"/>
        <end position="54"/>
    </location>
</feature>
<dbReference type="FunFam" id="1.10.10.60:FF:000141">
    <property type="entry name" value="TetR family transcriptional regulator"/>
    <property type="match status" value="1"/>
</dbReference>
<protein>
    <submittedName>
        <fullName evidence="6">TetR/AcrR family transcriptional regulator</fullName>
    </submittedName>
</protein>
<dbReference type="Pfam" id="PF00440">
    <property type="entry name" value="TetR_N"/>
    <property type="match status" value="1"/>
</dbReference>
<dbReference type="GO" id="GO:0000976">
    <property type="term" value="F:transcription cis-regulatory region binding"/>
    <property type="evidence" value="ECO:0007669"/>
    <property type="project" value="TreeGrafter"/>
</dbReference>
<gene>
    <name evidence="7" type="ORF">DA73_0236775</name>
    <name evidence="6" type="ORF">DA73_0400033295</name>
</gene>
<dbReference type="InterPro" id="IPR009057">
    <property type="entry name" value="Homeodomain-like_sf"/>
</dbReference>
<evidence type="ECO:0000313" key="7">
    <source>
        <dbReference type="EMBL" id="KIE06826.1"/>
    </source>
</evidence>
<evidence type="ECO:0000313" key="6">
    <source>
        <dbReference type="EMBL" id="KAF3889803.1"/>
    </source>
</evidence>
<keyword evidence="1" id="KW-0805">Transcription regulation</keyword>
<dbReference type="PANTHER" id="PTHR30055:SF226">
    <property type="entry name" value="HTH-TYPE TRANSCRIPTIONAL REGULATOR PKSA"/>
    <property type="match status" value="1"/>
</dbReference>
<evidence type="ECO:0000256" key="3">
    <source>
        <dbReference type="ARBA" id="ARBA00023163"/>
    </source>
</evidence>
<dbReference type="PRINTS" id="PR00455">
    <property type="entry name" value="HTHTETR"/>
</dbReference>
<comment type="caution">
    <text evidence="7">The sequence shown here is derived from an EMBL/GenBank/DDBJ whole genome shotgun (WGS) entry which is preliminary data.</text>
</comment>
<dbReference type="OrthoDB" id="9816431at2"/>
<dbReference type="InterPro" id="IPR023772">
    <property type="entry name" value="DNA-bd_HTH_TetR-type_CS"/>
</dbReference>
<dbReference type="InterPro" id="IPR036271">
    <property type="entry name" value="Tet_transcr_reg_TetR-rel_C_sf"/>
</dbReference>
<dbReference type="GO" id="GO:0003700">
    <property type="term" value="F:DNA-binding transcription factor activity"/>
    <property type="evidence" value="ECO:0007669"/>
    <property type="project" value="TreeGrafter"/>
</dbReference>
<dbReference type="AlphaFoldDB" id="A0A0C1N311"/>
<name>A0A0C1N311_9CYAN</name>
<dbReference type="Proteomes" id="UP000029738">
    <property type="component" value="Unassembled WGS sequence"/>
</dbReference>
<reference evidence="7" key="1">
    <citation type="journal article" date="2015" name="Genome Announc.">
        <title>Draft Genome Sequence of Tolypothrix boutellei Strain VB521301.</title>
        <authorList>
            <person name="Chandrababunaidu M.M."/>
            <person name="Singh D."/>
            <person name="Sen D."/>
            <person name="Bhan S."/>
            <person name="Das S."/>
            <person name="Gupta A."/>
            <person name="Adhikary S.P."/>
            <person name="Tripathy S."/>
        </authorList>
    </citation>
    <scope>NUCLEOTIDE SEQUENCE</scope>
    <source>
        <strain evidence="7">VB521301</strain>
    </source>
</reference>
<keyword evidence="3" id="KW-0804">Transcription</keyword>
<dbReference type="InterPro" id="IPR050109">
    <property type="entry name" value="HTH-type_TetR-like_transc_reg"/>
</dbReference>
<dbReference type="PROSITE" id="PS01081">
    <property type="entry name" value="HTH_TETR_1"/>
    <property type="match status" value="1"/>
</dbReference>
<evidence type="ECO:0000256" key="2">
    <source>
        <dbReference type="ARBA" id="ARBA00023125"/>
    </source>
</evidence>
<dbReference type="EMBL" id="JHEG04000001">
    <property type="protein sequence ID" value="KAF3889803.1"/>
    <property type="molecule type" value="Genomic_DNA"/>
</dbReference>
<evidence type="ECO:0000313" key="8">
    <source>
        <dbReference type="Proteomes" id="UP000029738"/>
    </source>
</evidence>
<keyword evidence="8" id="KW-1185">Reference proteome</keyword>
<reference evidence="6" key="2">
    <citation type="submission" date="2019-11" db="EMBL/GenBank/DDBJ databases">
        <title>Improved Assembly of Tolypothrix boutellei genome.</title>
        <authorList>
            <person name="Sarangi A.N."/>
            <person name="Mukherjee M."/>
            <person name="Ghosh S."/>
            <person name="Singh D."/>
            <person name="Das A."/>
            <person name="Kant S."/>
            <person name="Prusty A."/>
            <person name="Tripathy S."/>
        </authorList>
    </citation>
    <scope>NUCLEOTIDE SEQUENCE</scope>
    <source>
        <strain evidence="6">VB521301</strain>
    </source>
</reference>